<sequence>MGILDIVLGLLLAYGFYRGLRNGLFMEIASLVALIAGLYGAIHLSYFTGDYLEQRVDWDERYVSIVAFIITFFAIVLLVHIGGKIITKVVDLTVLGLLNKIAGGIFGAVKVAVILGAILIFFDKANESLNMYESESSRESVLYEPVKSLGAFVFGAIISHYNQIESDPEIQ</sequence>
<keyword evidence="2 5" id="KW-0812">Transmembrane</keyword>
<keyword evidence="3 5" id="KW-1133">Transmembrane helix</keyword>
<dbReference type="Pfam" id="PF02674">
    <property type="entry name" value="Colicin_V"/>
    <property type="match status" value="1"/>
</dbReference>
<evidence type="ECO:0000256" key="4">
    <source>
        <dbReference type="ARBA" id="ARBA00023136"/>
    </source>
</evidence>
<protein>
    <submittedName>
        <fullName evidence="6">CvpA family protein</fullName>
    </submittedName>
</protein>
<feature type="transmembrane region" description="Helical" evidence="5">
    <location>
        <begin position="101"/>
        <end position="122"/>
    </location>
</feature>
<evidence type="ECO:0000256" key="3">
    <source>
        <dbReference type="ARBA" id="ARBA00022989"/>
    </source>
</evidence>
<dbReference type="EMBL" id="JAPFQP010000001">
    <property type="protein sequence ID" value="MCX2718353.1"/>
    <property type="molecule type" value="Genomic_DNA"/>
</dbReference>
<name>A0AAE3MIS9_9FLAO</name>
<evidence type="ECO:0000313" key="7">
    <source>
        <dbReference type="Proteomes" id="UP001207116"/>
    </source>
</evidence>
<dbReference type="PANTHER" id="PTHR37306">
    <property type="entry name" value="COLICIN V PRODUCTION PROTEIN"/>
    <property type="match status" value="1"/>
</dbReference>
<dbReference type="InterPro" id="IPR003825">
    <property type="entry name" value="Colicin-V_CvpA"/>
</dbReference>
<dbReference type="Proteomes" id="UP001207116">
    <property type="component" value="Unassembled WGS sequence"/>
</dbReference>
<feature type="transmembrane region" description="Helical" evidence="5">
    <location>
        <begin position="24"/>
        <end position="42"/>
    </location>
</feature>
<gene>
    <name evidence="6" type="ORF">OO016_01945</name>
</gene>
<evidence type="ECO:0000313" key="6">
    <source>
        <dbReference type="EMBL" id="MCX2718353.1"/>
    </source>
</evidence>
<dbReference type="PANTHER" id="PTHR37306:SF1">
    <property type="entry name" value="COLICIN V PRODUCTION PROTEIN"/>
    <property type="match status" value="1"/>
</dbReference>
<reference evidence="6" key="1">
    <citation type="submission" date="2022-11" db="EMBL/GenBank/DDBJ databases">
        <title>The characterization of three novel Bacteroidetes species and genomic analysis of their roles in tidal elemental geochemical cycles.</title>
        <authorList>
            <person name="Ma K.-J."/>
        </authorList>
    </citation>
    <scope>NUCLEOTIDE SEQUENCE</scope>
    <source>
        <strain evidence="6">M415</strain>
    </source>
</reference>
<evidence type="ECO:0000256" key="1">
    <source>
        <dbReference type="ARBA" id="ARBA00004141"/>
    </source>
</evidence>
<keyword evidence="4 5" id="KW-0472">Membrane</keyword>
<keyword evidence="7" id="KW-1185">Reference proteome</keyword>
<dbReference type="AlphaFoldDB" id="A0AAE3MIS9"/>
<proteinExistence type="predicted"/>
<dbReference type="GO" id="GO:0016020">
    <property type="term" value="C:membrane"/>
    <property type="evidence" value="ECO:0007669"/>
    <property type="project" value="UniProtKB-SubCell"/>
</dbReference>
<evidence type="ECO:0000256" key="2">
    <source>
        <dbReference type="ARBA" id="ARBA00022692"/>
    </source>
</evidence>
<comment type="caution">
    <text evidence="6">The sequence shown here is derived from an EMBL/GenBank/DDBJ whole genome shotgun (WGS) entry which is preliminary data.</text>
</comment>
<accession>A0AAE3MIS9</accession>
<evidence type="ECO:0000256" key="5">
    <source>
        <dbReference type="SAM" id="Phobius"/>
    </source>
</evidence>
<dbReference type="GO" id="GO:0009403">
    <property type="term" value="P:toxin biosynthetic process"/>
    <property type="evidence" value="ECO:0007669"/>
    <property type="project" value="InterPro"/>
</dbReference>
<dbReference type="RefSeq" id="WP_266010364.1">
    <property type="nucleotide sequence ID" value="NZ_JAPFQP010000001.1"/>
</dbReference>
<organism evidence="6 7">
    <name type="scientific">Lentiprolixibacter aurantiacus</name>
    <dbReference type="NCBI Taxonomy" id="2993939"/>
    <lineage>
        <taxon>Bacteria</taxon>
        <taxon>Pseudomonadati</taxon>
        <taxon>Bacteroidota</taxon>
        <taxon>Flavobacteriia</taxon>
        <taxon>Flavobacteriales</taxon>
        <taxon>Flavobacteriaceae</taxon>
        <taxon>Lentiprolixibacter</taxon>
    </lineage>
</organism>
<comment type="subcellular location">
    <subcellularLocation>
        <location evidence="1">Membrane</location>
        <topology evidence="1">Multi-pass membrane protein</topology>
    </subcellularLocation>
</comment>
<feature type="transmembrane region" description="Helical" evidence="5">
    <location>
        <begin position="62"/>
        <end position="81"/>
    </location>
</feature>